<evidence type="ECO:0000313" key="2">
    <source>
        <dbReference type="Proteomes" id="UP000824120"/>
    </source>
</evidence>
<gene>
    <name evidence="1" type="ORF">H5410_061601</name>
</gene>
<sequence length="73" mass="8732">MTLNDLLQHKSLKIINTRDVQIQVYLFVLGLLKRELERESGVRRRLVFMRQVGVREEHIPNRLSCSRERAYLP</sequence>
<proteinExistence type="predicted"/>
<organism evidence="1 2">
    <name type="scientific">Solanum commersonii</name>
    <name type="common">Commerson's wild potato</name>
    <name type="synonym">Commerson's nightshade</name>
    <dbReference type="NCBI Taxonomy" id="4109"/>
    <lineage>
        <taxon>Eukaryota</taxon>
        <taxon>Viridiplantae</taxon>
        <taxon>Streptophyta</taxon>
        <taxon>Embryophyta</taxon>
        <taxon>Tracheophyta</taxon>
        <taxon>Spermatophyta</taxon>
        <taxon>Magnoliopsida</taxon>
        <taxon>eudicotyledons</taxon>
        <taxon>Gunneridae</taxon>
        <taxon>Pentapetalae</taxon>
        <taxon>asterids</taxon>
        <taxon>lamiids</taxon>
        <taxon>Solanales</taxon>
        <taxon>Solanaceae</taxon>
        <taxon>Solanoideae</taxon>
        <taxon>Solaneae</taxon>
        <taxon>Solanum</taxon>
    </lineage>
</organism>
<comment type="caution">
    <text evidence="1">The sequence shown here is derived from an EMBL/GenBank/DDBJ whole genome shotgun (WGS) entry which is preliminary data.</text>
</comment>
<name>A0A9J5W864_SOLCO</name>
<protein>
    <submittedName>
        <fullName evidence="1">Uncharacterized protein</fullName>
    </submittedName>
</protein>
<evidence type="ECO:0000313" key="1">
    <source>
        <dbReference type="EMBL" id="KAG5571835.1"/>
    </source>
</evidence>
<accession>A0A9J5W864</accession>
<dbReference type="EMBL" id="JACXVP010000012">
    <property type="protein sequence ID" value="KAG5571835.1"/>
    <property type="molecule type" value="Genomic_DNA"/>
</dbReference>
<reference evidence="1 2" key="1">
    <citation type="submission" date="2020-09" db="EMBL/GenBank/DDBJ databases">
        <title>De no assembly of potato wild relative species, Solanum commersonii.</title>
        <authorList>
            <person name="Cho K."/>
        </authorList>
    </citation>
    <scope>NUCLEOTIDE SEQUENCE [LARGE SCALE GENOMIC DNA]</scope>
    <source>
        <strain evidence="1">LZ3.2</strain>
        <tissue evidence="1">Leaf</tissue>
    </source>
</reference>
<dbReference type="AlphaFoldDB" id="A0A9J5W864"/>
<dbReference type="Proteomes" id="UP000824120">
    <property type="component" value="Chromosome 12"/>
</dbReference>
<keyword evidence="2" id="KW-1185">Reference proteome</keyword>